<sequence length="527" mass="56194">MDIANSFLVGIDVGTSGCKIALFTPDGDILFQGTTRYPTHYPQPGSVEQNPGDWWKAVCDGLRQMFHRTGIHPAHIKGIGVDGMSGAAVPVDRQGRALRNAMIWLDRRTVRQCETIAERIGAERLFAVSGNPISPSYVTGKVLWIKENEPDIYSRTEKVLQCNGYIVYKLTGRYSLDVSQGNGFHAFNIETLAWDETLCERMGIAPELLPPIYRCSDVVGEVTLAAAAETGLAAGTPVVAGGLDAACAALGAGAVLPGEVQEQGGQAGGMSIVMDRPVKNDKLILSGYVLPDRWILQGGTVGGGSLNWLKREFAGDAQDDFFAAANEAASRIRPGSEGLLFLPYMAGERSPIWDPHARGVFLGLSFETTKGHMIRAIMEGCAMALRHNLVTAEASGVPVNALHSVGGAANSTLWTQIKADVTGKTFKIPSSDSAAALGAAILAGIGSGVYKNGEDAVARTVRMQREQTPIADNERIYRDVFELYLECYERLKDLFQGWVGDAYESSGAACAECNPGGGRCGSVSSAA</sequence>
<dbReference type="InterPro" id="IPR000577">
    <property type="entry name" value="Carb_kinase_FGGY"/>
</dbReference>
<gene>
    <name evidence="7" type="ORF">PACILC2_17630</name>
</gene>
<evidence type="ECO:0000256" key="1">
    <source>
        <dbReference type="ARBA" id="ARBA00009156"/>
    </source>
</evidence>
<dbReference type="InterPro" id="IPR018483">
    <property type="entry name" value="Carb_kinase_FGGY_CS"/>
</dbReference>
<dbReference type="InterPro" id="IPR018485">
    <property type="entry name" value="FGGY_C"/>
</dbReference>
<dbReference type="Pfam" id="PF00370">
    <property type="entry name" value="FGGY_N"/>
    <property type="match status" value="1"/>
</dbReference>
<dbReference type="PANTHER" id="PTHR43095:SF5">
    <property type="entry name" value="XYLULOSE KINASE"/>
    <property type="match status" value="1"/>
</dbReference>
<evidence type="ECO:0000259" key="5">
    <source>
        <dbReference type="Pfam" id="PF00370"/>
    </source>
</evidence>
<dbReference type="Gene3D" id="3.30.420.40">
    <property type="match status" value="2"/>
</dbReference>
<reference evidence="7 8" key="1">
    <citation type="submission" date="2021-04" db="EMBL/GenBank/DDBJ databases">
        <title>Draft genome sequence of Paenibacillus cisolokensis, LC2-13A.</title>
        <authorList>
            <person name="Uke A."/>
            <person name="Chhe C."/>
            <person name="Baramee S."/>
            <person name="Kosugi A."/>
        </authorList>
    </citation>
    <scope>NUCLEOTIDE SEQUENCE [LARGE SCALE GENOMIC DNA]</scope>
    <source>
        <strain evidence="7 8">LC2-13A</strain>
    </source>
</reference>
<keyword evidence="2 4" id="KW-0808">Transferase</keyword>
<evidence type="ECO:0000256" key="3">
    <source>
        <dbReference type="ARBA" id="ARBA00022777"/>
    </source>
</evidence>
<evidence type="ECO:0000256" key="4">
    <source>
        <dbReference type="RuleBase" id="RU003733"/>
    </source>
</evidence>
<proteinExistence type="inferred from homology"/>
<dbReference type="PANTHER" id="PTHR43095">
    <property type="entry name" value="SUGAR KINASE"/>
    <property type="match status" value="1"/>
</dbReference>
<feature type="domain" description="Carbohydrate kinase FGGY N-terminal" evidence="5">
    <location>
        <begin position="8"/>
        <end position="251"/>
    </location>
</feature>
<evidence type="ECO:0000259" key="6">
    <source>
        <dbReference type="Pfam" id="PF02782"/>
    </source>
</evidence>
<dbReference type="PIRSF" id="PIRSF000538">
    <property type="entry name" value="GlpK"/>
    <property type="match status" value="1"/>
</dbReference>
<protein>
    <submittedName>
        <fullName evidence="7">Xylulokinase</fullName>
    </submittedName>
</protein>
<dbReference type="InterPro" id="IPR043129">
    <property type="entry name" value="ATPase_NBD"/>
</dbReference>
<comment type="caution">
    <text evidence="7">The sequence shown here is derived from an EMBL/GenBank/DDBJ whole genome shotgun (WGS) entry which is preliminary data.</text>
</comment>
<comment type="similarity">
    <text evidence="1 4">Belongs to the FGGY kinase family.</text>
</comment>
<organism evidence="7 8">
    <name type="scientific">Paenibacillus cisolokensis</name>
    <dbReference type="NCBI Taxonomy" id="1658519"/>
    <lineage>
        <taxon>Bacteria</taxon>
        <taxon>Bacillati</taxon>
        <taxon>Bacillota</taxon>
        <taxon>Bacilli</taxon>
        <taxon>Bacillales</taxon>
        <taxon>Paenibacillaceae</taxon>
        <taxon>Paenibacillus</taxon>
    </lineage>
</organism>
<accession>A0ABQ4N4S1</accession>
<keyword evidence="8" id="KW-1185">Reference proteome</keyword>
<evidence type="ECO:0000256" key="2">
    <source>
        <dbReference type="ARBA" id="ARBA00022679"/>
    </source>
</evidence>
<evidence type="ECO:0000313" key="8">
    <source>
        <dbReference type="Proteomes" id="UP000680304"/>
    </source>
</evidence>
<dbReference type="RefSeq" id="WP_244863349.1">
    <property type="nucleotide sequence ID" value="NZ_BOVJ01000057.1"/>
</dbReference>
<dbReference type="PROSITE" id="PS00445">
    <property type="entry name" value="FGGY_KINASES_2"/>
    <property type="match status" value="1"/>
</dbReference>
<name>A0ABQ4N4S1_9BACL</name>
<keyword evidence="3 4" id="KW-0418">Kinase</keyword>
<dbReference type="SUPFAM" id="SSF53067">
    <property type="entry name" value="Actin-like ATPase domain"/>
    <property type="match status" value="2"/>
</dbReference>
<dbReference type="CDD" id="cd07804">
    <property type="entry name" value="ASKHA_NBD_FGGY_RrXK-like"/>
    <property type="match status" value="1"/>
</dbReference>
<dbReference type="EMBL" id="BOVJ01000057">
    <property type="protein sequence ID" value="GIQ63195.1"/>
    <property type="molecule type" value="Genomic_DNA"/>
</dbReference>
<dbReference type="Proteomes" id="UP000680304">
    <property type="component" value="Unassembled WGS sequence"/>
</dbReference>
<evidence type="ECO:0000313" key="7">
    <source>
        <dbReference type="EMBL" id="GIQ63195.1"/>
    </source>
</evidence>
<dbReference type="Pfam" id="PF02782">
    <property type="entry name" value="FGGY_C"/>
    <property type="match status" value="1"/>
</dbReference>
<dbReference type="InterPro" id="IPR050406">
    <property type="entry name" value="FGGY_Carb_Kinase"/>
</dbReference>
<feature type="domain" description="Carbohydrate kinase FGGY C-terminal" evidence="6">
    <location>
        <begin position="280"/>
        <end position="445"/>
    </location>
</feature>
<dbReference type="InterPro" id="IPR018484">
    <property type="entry name" value="FGGY_N"/>
</dbReference>